<evidence type="ECO:0000259" key="5">
    <source>
        <dbReference type="Pfam" id="PF00696"/>
    </source>
</evidence>
<dbReference type="GO" id="GO:0008804">
    <property type="term" value="F:carbamate kinase activity"/>
    <property type="evidence" value="ECO:0007669"/>
    <property type="project" value="InterPro"/>
</dbReference>
<evidence type="ECO:0000313" key="7">
    <source>
        <dbReference type="Proteomes" id="UP000605805"/>
    </source>
</evidence>
<gene>
    <name evidence="6" type="ORF">EYH02_01135</name>
</gene>
<dbReference type="PANTHER" id="PTHR30409">
    <property type="entry name" value="CARBAMATE KINASE"/>
    <property type="match status" value="1"/>
</dbReference>
<keyword evidence="4 6" id="KW-0418">Kinase</keyword>
<evidence type="ECO:0000313" key="6">
    <source>
        <dbReference type="EMBL" id="HIP56666.1"/>
    </source>
</evidence>
<evidence type="ECO:0000256" key="4">
    <source>
        <dbReference type="ARBA" id="ARBA00022777"/>
    </source>
</evidence>
<dbReference type="InterPro" id="IPR003964">
    <property type="entry name" value="Carb_kinase"/>
</dbReference>
<evidence type="ECO:0000256" key="1">
    <source>
        <dbReference type="ARBA" id="ARBA00011066"/>
    </source>
</evidence>
<dbReference type="Pfam" id="PF00696">
    <property type="entry name" value="AA_kinase"/>
    <property type="match status" value="1"/>
</dbReference>
<protein>
    <recommendedName>
        <fullName evidence="2">Carbamate kinase</fullName>
    </recommendedName>
</protein>
<sequence length="227" mass="24934">LAQCIRNELVRQNLLNSRVKGVVTIVNQVLVDRNDPAFANPTKYIGRYYSEEEAKALMKEKGWVMKPDPRGGWRRVVPSPDPIANVEKEAIRVLVENGWIVIASGGGGIPVVEEDGILRGVEAVIDKDLASERLATALGCGMLIILTDVDRVYLNFGKPNAKPIEVMTVSEVEKYYREGHFPPGSMGPKILAAIRFVKNGGLEARIGHLYQAYEVVKGVAGTRIVPD</sequence>
<dbReference type="InterPro" id="IPR001048">
    <property type="entry name" value="Asp/Glu/Uridylate_kinase"/>
</dbReference>
<dbReference type="Gene3D" id="3.40.1160.10">
    <property type="entry name" value="Acetylglutamate kinase-like"/>
    <property type="match status" value="1"/>
</dbReference>
<accession>A0A832YX94</accession>
<comment type="caution">
    <text evidence="6">The sequence shown here is derived from an EMBL/GenBank/DDBJ whole genome shotgun (WGS) entry which is preliminary data.</text>
</comment>
<proteinExistence type="inferred from homology"/>
<reference evidence="6" key="1">
    <citation type="journal article" date="2020" name="ISME J.">
        <title>Gammaproteobacteria mediating utilization of methyl-, sulfur- and petroleum organic compounds in deep ocean hydrothermal plumes.</title>
        <authorList>
            <person name="Zhou Z."/>
            <person name="Liu Y."/>
            <person name="Pan J."/>
            <person name="Cron B.R."/>
            <person name="Toner B.M."/>
            <person name="Anantharaman K."/>
            <person name="Breier J.A."/>
            <person name="Dick G.J."/>
            <person name="Li M."/>
        </authorList>
    </citation>
    <scope>NUCLEOTIDE SEQUENCE</scope>
    <source>
        <strain evidence="6">SZUA-1435</strain>
    </source>
</reference>
<feature type="non-terminal residue" evidence="6">
    <location>
        <position position="1"/>
    </location>
</feature>
<dbReference type="CDD" id="cd04235">
    <property type="entry name" value="AAK_CK"/>
    <property type="match status" value="1"/>
</dbReference>
<keyword evidence="3" id="KW-0808">Transferase</keyword>
<dbReference type="GO" id="GO:0005829">
    <property type="term" value="C:cytosol"/>
    <property type="evidence" value="ECO:0007669"/>
    <property type="project" value="TreeGrafter"/>
</dbReference>
<dbReference type="AlphaFoldDB" id="A0A832YX94"/>
<dbReference type="GO" id="GO:0019546">
    <property type="term" value="P:L-arginine deiminase pathway"/>
    <property type="evidence" value="ECO:0007669"/>
    <property type="project" value="TreeGrafter"/>
</dbReference>
<name>A0A832YX94_9CREN</name>
<dbReference type="EMBL" id="DQTV01000028">
    <property type="protein sequence ID" value="HIP56666.1"/>
    <property type="molecule type" value="Genomic_DNA"/>
</dbReference>
<organism evidence="6 7">
    <name type="scientific">Ignisphaera aggregans</name>
    <dbReference type="NCBI Taxonomy" id="334771"/>
    <lineage>
        <taxon>Archaea</taxon>
        <taxon>Thermoproteota</taxon>
        <taxon>Thermoprotei</taxon>
        <taxon>Desulfurococcales</taxon>
        <taxon>Desulfurococcaceae</taxon>
        <taxon>Ignisphaera</taxon>
    </lineage>
</organism>
<dbReference type="SUPFAM" id="SSF53633">
    <property type="entry name" value="Carbamate kinase-like"/>
    <property type="match status" value="1"/>
</dbReference>
<dbReference type="InterPro" id="IPR036393">
    <property type="entry name" value="AceGlu_kinase-like_sf"/>
</dbReference>
<dbReference type="PANTHER" id="PTHR30409:SF1">
    <property type="entry name" value="CARBAMATE KINASE-RELATED"/>
    <property type="match status" value="1"/>
</dbReference>
<evidence type="ECO:0000256" key="2">
    <source>
        <dbReference type="ARBA" id="ARBA00020752"/>
    </source>
</evidence>
<feature type="domain" description="Aspartate/glutamate/uridylate kinase" evidence="5">
    <location>
        <begin position="70"/>
        <end position="207"/>
    </location>
</feature>
<evidence type="ECO:0000256" key="3">
    <source>
        <dbReference type="ARBA" id="ARBA00022679"/>
    </source>
</evidence>
<dbReference type="PRINTS" id="PR01469">
    <property type="entry name" value="CARBMTKINASE"/>
</dbReference>
<comment type="similarity">
    <text evidence="1">Belongs to the carbamate kinase family.</text>
</comment>
<dbReference type="Proteomes" id="UP000605805">
    <property type="component" value="Unassembled WGS sequence"/>
</dbReference>